<dbReference type="InterPro" id="IPR003961">
    <property type="entry name" value="FN3_dom"/>
</dbReference>
<dbReference type="InterPro" id="IPR036116">
    <property type="entry name" value="FN3_sf"/>
</dbReference>
<dbReference type="SUPFAM" id="SSF49265">
    <property type="entry name" value="Fibronectin type III"/>
    <property type="match status" value="1"/>
</dbReference>
<organism evidence="4 5">
    <name type="scientific">Branchiostoma lanceolatum</name>
    <name type="common">Common lancelet</name>
    <name type="synonym">Amphioxus lanceolatum</name>
    <dbReference type="NCBI Taxonomy" id="7740"/>
    <lineage>
        <taxon>Eukaryota</taxon>
        <taxon>Metazoa</taxon>
        <taxon>Chordata</taxon>
        <taxon>Cephalochordata</taxon>
        <taxon>Leptocardii</taxon>
        <taxon>Amphioxiformes</taxon>
        <taxon>Branchiostomatidae</taxon>
        <taxon>Branchiostoma</taxon>
    </lineage>
</organism>
<keyword evidence="2" id="KW-1133">Transmembrane helix</keyword>
<reference evidence="4" key="1">
    <citation type="submission" date="2022-01" db="EMBL/GenBank/DDBJ databases">
        <authorList>
            <person name="Braso-Vives M."/>
        </authorList>
    </citation>
    <scope>NUCLEOTIDE SEQUENCE</scope>
</reference>
<keyword evidence="2" id="KW-0812">Transmembrane</keyword>
<feature type="compositionally biased region" description="Pro residues" evidence="1">
    <location>
        <begin position="281"/>
        <end position="291"/>
    </location>
</feature>
<dbReference type="OrthoDB" id="10040774at2759"/>
<dbReference type="EMBL" id="OV696696">
    <property type="protein sequence ID" value="CAH1240770.1"/>
    <property type="molecule type" value="Genomic_DNA"/>
</dbReference>
<dbReference type="Gene3D" id="2.60.40.10">
    <property type="entry name" value="Immunoglobulins"/>
    <property type="match status" value="1"/>
</dbReference>
<dbReference type="Proteomes" id="UP000838412">
    <property type="component" value="Chromosome 11"/>
</dbReference>
<accession>A0A8J9VJT8</accession>
<sequence>MLLSYHDFIPVLQVNGRVVFSLANGNIRLVTIMRTGGFTGGYSHRYVALLLLAVLCSSCTISRAQDPQEGGGKSNIFLSILTTLSKLAVRGDAPPSHNIHLRSTVAIANFSSSVASSESSTTVLLTWNIAGNVTYTGYYLEYEMLDKQDYIKVRHRDIEDRTARWYKLDYLQAESRYRVCLFLKDKKTILGRQQRCLTVTTTDDSSGRIWMYVIIALVVFVFICLFFASIYFRWDQHVVQGGIRDMMRRRREKRARLKQRGAVNDSSMHRHSRLGLDRTPQPSPRQSPRPSPMSKETPQVH</sequence>
<evidence type="ECO:0000256" key="1">
    <source>
        <dbReference type="SAM" id="MobiDB-lite"/>
    </source>
</evidence>
<keyword evidence="2" id="KW-0472">Membrane</keyword>
<feature type="region of interest" description="Disordered" evidence="1">
    <location>
        <begin position="254"/>
        <end position="301"/>
    </location>
</feature>
<evidence type="ECO:0000313" key="4">
    <source>
        <dbReference type="EMBL" id="CAH1240770.1"/>
    </source>
</evidence>
<gene>
    <name evidence="4" type="primary">Hypp6094</name>
    <name evidence="4" type="ORF">BLAG_LOCUS4606</name>
</gene>
<feature type="transmembrane region" description="Helical" evidence="2">
    <location>
        <begin position="209"/>
        <end position="232"/>
    </location>
</feature>
<dbReference type="PROSITE" id="PS50853">
    <property type="entry name" value="FN3"/>
    <property type="match status" value="1"/>
</dbReference>
<name>A0A8J9VJT8_BRALA</name>
<protein>
    <submittedName>
        <fullName evidence="4">Hypp6094 protein</fullName>
    </submittedName>
</protein>
<evidence type="ECO:0000256" key="2">
    <source>
        <dbReference type="SAM" id="Phobius"/>
    </source>
</evidence>
<evidence type="ECO:0000313" key="5">
    <source>
        <dbReference type="Proteomes" id="UP000838412"/>
    </source>
</evidence>
<keyword evidence="5" id="KW-1185">Reference proteome</keyword>
<dbReference type="AlphaFoldDB" id="A0A8J9VJT8"/>
<dbReference type="InterPro" id="IPR013783">
    <property type="entry name" value="Ig-like_fold"/>
</dbReference>
<evidence type="ECO:0000259" key="3">
    <source>
        <dbReference type="PROSITE" id="PS50853"/>
    </source>
</evidence>
<feature type="domain" description="Fibronectin type-III" evidence="3">
    <location>
        <begin position="106"/>
        <end position="204"/>
    </location>
</feature>
<proteinExistence type="predicted"/>